<evidence type="ECO:0000256" key="1">
    <source>
        <dbReference type="SAM" id="Phobius"/>
    </source>
</evidence>
<name>A0ABV9H4D8_9HYPH</name>
<comment type="caution">
    <text evidence="2">The sequence shown here is derived from an EMBL/GenBank/DDBJ whole genome shotgun (WGS) entry which is preliminary data.</text>
</comment>
<keyword evidence="3" id="KW-1185">Reference proteome</keyword>
<feature type="transmembrane region" description="Helical" evidence="1">
    <location>
        <begin position="28"/>
        <end position="56"/>
    </location>
</feature>
<keyword evidence="1" id="KW-0812">Transmembrane</keyword>
<evidence type="ECO:0000313" key="3">
    <source>
        <dbReference type="Proteomes" id="UP001596042"/>
    </source>
</evidence>
<reference evidence="3" key="1">
    <citation type="journal article" date="2019" name="Int. J. Syst. Evol. Microbiol.">
        <title>The Global Catalogue of Microorganisms (GCM) 10K type strain sequencing project: providing services to taxonomists for standard genome sequencing and annotation.</title>
        <authorList>
            <consortium name="The Broad Institute Genomics Platform"/>
            <consortium name="The Broad Institute Genome Sequencing Center for Infectious Disease"/>
            <person name="Wu L."/>
            <person name="Ma J."/>
        </authorList>
    </citation>
    <scope>NUCLEOTIDE SEQUENCE [LARGE SCALE GENOMIC DNA]</scope>
    <source>
        <strain evidence="3">CGMCC 1.15731</strain>
    </source>
</reference>
<evidence type="ECO:0000313" key="2">
    <source>
        <dbReference type="EMBL" id="MFC4625259.1"/>
    </source>
</evidence>
<gene>
    <name evidence="2" type="ORF">ACFO1V_08495</name>
</gene>
<protein>
    <submittedName>
        <fullName evidence="2">Uncharacterized protein</fullName>
    </submittedName>
</protein>
<dbReference type="RefSeq" id="WP_374829670.1">
    <property type="nucleotide sequence ID" value="NZ_JBHEEZ010000001.1"/>
</dbReference>
<organism evidence="2 3">
    <name type="scientific">Daeguia caeni</name>
    <dbReference type="NCBI Taxonomy" id="439612"/>
    <lineage>
        <taxon>Bacteria</taxon>
        <taxon>Pseudomonadati</taxon>
        <taxon>Pseudomonadota</taxon>
        <taxon>Alphaproteobacteria</taxon>
        <taxon>Hyphomicrobiales</taxon>
        <taxon>Brucellaceae</taxon>
        <taxon>Daeguia</taxon>
    </lineage>
</organism>
<proteinExistence type="predicted"/>
<keyword evidence="1" id="KW-0472">Membrane</keyword>
<accession>A0ABV9H4D8</accession>
<keyword evidence="1" id="KW-1133">Transmembrane helix</keyword>
<sequence>MTGLALGFAAGTLSMLSGNTISVNGMPIAGWAGVWTLTLALGMGGFILGLIVALLVRALGLAARR</sequence>
<dbReference type="Proteomes" id="UP001596042">
    <property type="component" value="Unassembled WGS sequence"/>
</dbReference>
<dbReference type="EMBL" id="JBHSEL010000053">
    <property type="protein sequence ID" value="MFC4625259.1"/>
    <property type="molecule type" value="Genomic_DNA"/>
</dbReference>